<feature type="compositionally biased region" description="Basic and acidic residues" evidence="1">
    <location>
        <begin position="556"/>
        <end position="653"/>
    </location>
</feature>
<feature type="compositionally biased region" description="Polar residues" evidence="1">
    <location>
        <begin position="719"/>
        <end position="730"/>
    </location>
</feature>
<evidence type="ECO:0000313" key="3">
    <source>
        <dbReference type="Proteomes" id="UP001314205"/>
    </source>
</evidence>
<dbReference type="Gene3D" id="3.30.160.60">
    <property type="entry name" value="Classic Zinc Finger"/>
    <property type="match status" value="1"/>
</dbReference>
<feature type="region of interest" description="Disordered" evidence="1">
    <location>
        <begin position="530"/>
        <end position="730"/>
    </location>
</feature>
<feature type="region of interest" description="Disordered" evidence="1">
    <location>
        <begin position="1591"/>
        <end position="1617"/>
    </location>
</feature>
<feature type="compositionally biased region" description="Basic and acidic residues" evidence="1">
    <location>
        <begin position="668"/>
        <end position="685"/>
    </location>
</feature>
<sequence>MDLPDCPPGAEGYEDSVTEMPKKSEDPSCTKAELEFQEHLNSLKIRLEDGSVRCMVERRGRDVSSNWIYLCYPCAAVCSGESILQTHISGKKHKIKLSMKTVWPVSIFEEHPCILKEKGVIKTGATDQINQKMAEEVILHNKVLNELEEKYNKYRDVVCHIQETLDSVKAPLLGVEYLVEHPPEQAHYEPSYLCVLCSKQGHPRTIVNHLTCYWHRLNYLLRHFRTACNLLGPYRGASKYRDGVHTVVNRLAQRIDDKYGRLKPANIEKEEFEKEKERITQWIFKGFHYSEECGNTFEEIVDVDLIKSLALPGGGGKSGERNPSPPVVPAPTKPQPSNTIRGGGRQLRRANSAESLSDVSDEEIQRPSDHARPTYRGKYEPLRKPSYEPYPDKNASSFRSRYAIRNVVEKTADKTPKQSNHSYKVKLAEEKKQTLIEAAKKTLAYHEKNPEKHPLYPEEWKKFWNKRYKEIQAEGKDPAKHDFKPEWIAFWTIRMKELHDEELRVNVTELYRKLCLPTPEITSFCEVKLSPESRRSTSVKRRSPNARSRSPTVKRRSPDSRRRSPDPRRRSPELRRRSPDSRRRSPDSRRRSPDPRRRSPDSRRRSPDPRRRSPDPRRRSPDPRRRSPDLRRRSPDPRRRSPDLRRRTPDHNRRQSPFKRKSPLPRQRTPERRRSPPEFQRDKRSLPRRPTPERTFNPHRSRSPIQRRASPLSQRAAARNSSPHATAPSMQTVLISDDELKPDDGLSPWNSDNDIESVVSVADIRSRGGSVASHQSRSRPRLHSSHAMHSVHSTHATRSSPAPHDYGSADNVIATVRLLVALEDYLGSLGPKIIDLLTEALKMEKEKANSSEELLERENVVALLETAKEKLKGAVQAGLVSGSAANAVRAAVVRVAATLHEADLRTKRAQKSSGVAKSGGGVAGAGGGGQAAVPVAGVGAVERAEIAAQMAAALVAEGRTDVSPEELAQLVDAVVGMAEAKKREAQAKKQAEILTPAPISAKPKPTVSTASALQMLQSAYDDKNAPVQKEDATDAMDGLSDSDLETLLKNFNELSAEEQHSLIAYLKKLEVREPQRVEKLRQFVSAAAVNAYPQKEQENNEPVPIESDDDDYTVEEVFKSATQKVKENQIQQEMEIVKKSLEETKTVEEDPVIEVEPMKVDPSINIMKNISSAADLLALVQASIQSTSQSKPAQISQTAEVVTSTSLPRSFGDMPDPPAMNVEPIKPLISNMAPNQMAQEQPAVFENQQAIYNNQGGLLRTPQNQTNFGDIRNNPNETYNQNMNQNMQNHDRISVMHNRPPLISDNMRPLISDNRQPPVTDNLRPLLAGNRQYPMTDNRRPLLGDNRQPQISENIRPLMGDNRQPQRSDNRGPLMGDNRQSQMSDNIRPLMGDNRQPQMSDNRRPVIGDNRQPQMTENIRPLMGDNRQQPQMSDNRGPLMGDNRQPQISDNIRPLMGDNRQPQMSGNIRSLLPDNRQPFMSDNRTPLMADNRQPLMADNRQPFMTDNTQPLMSDNRQPTMTDNRQNLMTENRQPFVGDNRGEPMRTGYDNYNQGNSYNQGAQNNFRNGRVQDNYNPHANEMNQQQQYSNYNQNSNANFRGRGRGHYGGGRGRGRGRK</sequence>
<keyword evidence="3" id="KW-1185">Reference proteome</keyword>
<comment type="caution">
    <text evidence="2">The sequence shown here is derived from an EMBL/GenBank/DDBJ whole genome shotgun (WGS) entry which is preliminary data.</text>
</comment>
<dbReference type="InterPro" id="IPR036236">
    <property type="entry name" value="Znf_C2H2_sf"/>
</dbReference>
<feature type="region of interest" description="Disordered" evidence="1">
    <location>
        <begin position="1309"/>
        <end position="1442"/>
    </location>
</feature>
<dbReference type="Proteomes" id="UP001314205">
    <property type="component" value="Unassembled WGS sequence"/>
</dbReference>
<name>A0AAV1LXH8_9NEOP</name>
<evidence type="ECO:0000313" key="2">
    <source>
        <dbReference type="EMBL" id="CAK1600146.1"/>
    </source>
</evidence>
<feature type="region of interest" description="Disordered" evidence="1">
    <location>
        <begin position="312"/>
        <end position="395"/>
    </location>
</feature>
<protein>
    <submittedName>
        <fullName evidence="2">Uncharacterized protein</fullName>
    </submittedName>
</protein>
<feature type="region of interest" description="Disordered" evidence="1">
    <location>
        <begin position="1"/>
        <end position="26"/>
    </location>
</feature>
<dbReference type="EMBL" id="CAVLGL010000115">
    <property type="protein sequence ID" value="CAK1600146.1"/>
    <property type="molecule type" value="Genomic_DNA"/>
</dbReference>
<gene>
    <name evidence="2" type="ORF">PARMNEM_LOCUS18939</name>
</gene>
<feature type="compositionally biased region" description="Polar residues" evidence="1">
    <location>
        <begin position="791"/>
        <end position="800"/>
    </location>
</feature>
<proteinExistence type="predicted"/>
<reference evidence="2 3" key="1">
    <citation type="submission" date="2023-11" db="EMBL/GenBank/DDBJ databases">
        <authorList>
            <person name="Hedman E."/>
            <person name="Englund M."/>
            <person name="Stromberg M."/>
            <person name="Nyberg Akerstrom W."/>
            <person name="Nylinder S."/>
            <person name="Jareborg N."/>
            <person name="Kallberg Y."/>
            <person name="Kronander E."/>
        </authorList>
    </citation>
    <scope>NUCLEOTIDE SEQUENCE [LARGE SCALE GENOMIC DNA]</scope>
</reference>
<evidence type="ECO:0000256" key="1">
    <source>
        <dbReference type="SAM" id="MobiDB-lite"/>
    </source>
</evidence>
<feature type="region of interest" description="Disordered" evidence="1">
    <location>
        <begin position="1187"/>
        <end position="1217"/>
    </location>
</feature>
<feature type="compositionally biased region" description="Basic and acidic residues" evidence="1">
    <location>
        <begin position="363"/>
        <end position="386"/>
    </location>
</feature>
<accession>A0AAV1LXH8</accession>
<feature type="compositionally biased region" description="Pro residues" evidence="1">
    <location>
        <begin position="323"/>
        <end position="334"/>
    </location>
</feature>
<feature type="region of interest" description="Disordered" evidence="1">
    <location>
        <begin position="1547"/>
        <end position="1576"/>
    </location>
</feature>
<feature type="compositionally biased region" description="Basic residues" evidence="1">
    <location>
        <begin position="654"/>
        <end position="663"/>
    </location>
</feature>
<feature type="compositionally biased region" description="Polar residues" evidence="1">
    <location>
        <begin position="1187"/>
        <end position="1208"/>
    </location>
</feature>
<organism evidence="2 3">
    <name type="scientific">Parnassius mnemosyne</name>
    <name type="common">clouded apollo</name>
    <dbReference type="NCBI Taxonomy" id="213953"/>
    <lineage>
        <taxon>Eukaryota</taxon>
        <taxon>Metazoa</taxon>
        <taxon>Ecdysozoa</taxon>
        <taxon>Arthropoda</taxon>
        <taxon>Hexapoda</taxon>
        <taxon>Insecta</taxon>
        <taxon>Pterygota</taxon>
        <taxon>Neoptera</taxon>
        <taxon>Endopterygota</taxon>
        <taxon>Lepidoptera</taxon>
        <taxon>Glossata</taxon>
        <taxon>Ditrysia</taxon>
        <taxon>Papilionoidea</taxon>
        <taxon>Papilionidae</taxon>
        <taxon>Parnassiinae</taxon>
        <taxon>Parnassini</taxon>
        <taxon>Parnassius</taxon>
        <taxon>Driopa</taxon>
    </lineage>
</organism>
<feature type="region of interest" description="Disordered" evidence="1">
    <location>
        <begin position="765"/>
        <end position="804"/>
    </location>
</feature>
<dbReference type="SUPFAM" id="SSF57667">
    <property type="entry name" value="beta-beta-alpha zinc fingers"/>
    <property type="match status" value="1"/>
</dbReference>
<feature type="compositionally biased region" description="Polar residues" evidence="1">
    <location>
        <begin position="1549"/>
        <end position="1576"/>
    </location>
</feature>
<dbReference type="SUPFAM" id="SSF57997">
    <property type="entry name" value="Tropomyosin"/>
    <property type="match status" value="1"/>
</dbReference>
<feature type="compositionally biased region" description="Basic residues" evidence="1">
    <location>
        <begin position="776"/>
        <end position="786"/>
    </location>
</feature>